<dbReference type="RefSeq" id="WP_250080610.1">
    <property type="nucleotide sequence ID" value="NZ_JAMJPJ010000006.1"/>
</dbReference>
<gene>
    <name evidence="1" type="ORF">M8006_06300</name>
</gene>
<keyword evidence="2" id="KW-1185">Reference proteome</keyword>
<protein>
    <recommendedName>
        <fullName evidence="3">Transposase</fullName>
    </recommendedName>
</protein>
<organism evidence="1 2">
    <name type="scientific">Halomonas llamarensis</name>
    <dbReference type="NCBI Taxonomy" id="2945104"/>
    <lineage>
        <taxon>Bacteria</taxon>
        <taxon>Pseudomonadati</taxon>
        <taxon>Pseudomonadota</taxon>
        <taxon>Gammaproteobacteria</taxon>
        <taxon>Oceanospirillales</taxon>
        <taxon>Halomonadaceae</taxon>
        <taxon>Halomonas</taxon>
    </lineage>
</organism>
<evidence type="ECO:0008006" key="3">
    <source>
        <dbReference type="Google" id="ProtNLM"/>
    </source>
</evidence>
<comment type="caution">
    <text evidence="1">The sequence shown here is derived from an EMBL/GenBank/DDBJ whole genome shotgun (WGS) entry which is preliminary data.</text>
</comment>
<sequence>MLQELVHRVSALAGMCWSIETISVVKKYLLAMIGKVSPPTSVVMAQIHAKRVKDGATRKDVNIALIRLLYERGYRREQIVRLFNIIDWMLQLPEALEPEFVQAFNAIKSTCLM</sequence>
<reference evidence="1" key="1">
    <citation type="submission" date="2022-05" db="EMBL/GenBank/DDBJ databases">
        <title>Halomonas geminus sp. nov. and Halomonas llamarensis sp. nov. isolated from high-altitude salars of the Atacama Desert.</title>
        <authorList>
            <person name="Hintersatz C."/>
            <person name="Rojas L.A."/>
            <person name="Wei T.-S."/>
            <person name="Kutschke S."/>
            <person name="Lehmann F."/>
            <person name="Jain R."/>
            <person name="Pollmann K."/>
        </authorList>
    </citation>
    <scope>NUCLEOTIDE SEQUENCE</scope>
    <source>
        <strain evidence="1">ATCHA</strain>
    </source>
</reference>
<evidence type="ECO:0000313" key="2">
    <source>
        <dbReference type="Proteomes" id="UP001165308"/>
    </source>
</evidence>
<name>A0ABT0SP46_9GAMM</name>
<evidence type="ECO:0000313" key="1">
    <source>
        <dbReference type="EMBL" id="MCL7929603.1"/>
    </source>
</evidence>
<accession>A0ABT0SP46</accession>
<dbReference type="Proteomes" id="UP001165308">
    <property type="component" value="Unassembled WGS sequence"/>
</dbReference>
<proteinExistence type="predicted"/>
<dbReference type="EMBL" id="JAMJPJ010000006">
    <property type="protein sequence ID" value="MCL7929603.1"/>
    <property type="molecule type" value="Genomic_DNA"/>
</dbReference>